<feature type="domain" description="Arm-like repeat" evidence="3">
    <location>
        <begin position="164"/>
        <end position="514"/>
    </location>
</feature>
<dbReference type="AlphaFoldDB" id="A0AAD4D2V3"/>
<evidence type="ECO:0008006" key="6">
    <source>
        <dbReference type="Google" id="ProtNLM"/>
    </source>
</evidence>
<dbReference type="InterPro" id="IPR056251">
    <property type="entry name" value="Arm_rpt_dom"/>
</dbReference>
<proteinExistence type="predicted"/>
<dbReference type="InterPro" id="IPR016024">
    <property type="entry name" value="ARM-type_fold"/>
</dbReference>
<dbReference type="InterPro" id="IPR007111">
    <property type="entry name" value="NACHT_NTPase"/>
</dbReference>
<gene>
    <name evidence="4" type="ORF">BGZ95_004594</name>
</gene>
<dbReference type="SUPFAM" id="SSF52540">
    <property type="entry name" value="P-loop containing nucleoside triphosphate hydrolases"/>
    <property type="match status" value="1"/>
</dbReference>
<evidence type="ECO:0000313" key="5">
    <source>
        <dbReference type="Proteomes" id="UP001194580"/>
    </source>
</evidence>
<evidence type="ECO:0000256" key="1">
    <source>
        <dbReference type="SAM" id="MobiDB-lite"/>
    </source>
</evidence>
<reference evidence="4" key="1">
    <citation type="journal article" date="2020" name="Fungal Divers.">
        <title>Resolving the Mortierellaceae phylogeny through synthesis of multi-gene phylogenetics and phylogenomics.</title>
        <authorList>
            <person name="Vandepol N."/>
            <person name="Liber J."/>
            <person name="Desiro A."/>
            <person name="Na H."/>
            <person name="Kennedy M."/>
            <person name="Barry K."/>
            <person name="Grigoriev I.V."/>
            <person name="Miller A.N."/>
            <person name="O'Donnell K."/>
            <person name="Stajich J.E."/>
            <person name="Bonito G."/>
        </authorList>
    </citation>
    <scope>NUCLEOTIDE SEQUENCE</scope>
    <source>
        <strain evidence="4">NRRL 28262</strain>
    </source>
</reference>
<comment type="caution">
    <text evidence="4">The sequence shown here is derived from an EMBL/GenBank/DDBJ whole genome shotgun (WGS) entry which is preliminary data.</text>
</comment>
<dbReference type="InterPro" id="IPR027417">
    <property type="entry name" value="P-loop_NTPase"/>
</dbReference>
<dbReference type="SUPFAM" id="SSF48371">
    <property type="entry name" value="ARM repeat"/>
    <property type="match status" value="1"/>
</dbReference>
<accession>A0AAD4D2V3</accession>
<name>A0AAD4D2V3_9FUNG</name>
<protein>
    <recommendedName>
        <fullName evidence="6">NACHT domain-containing protein</fullName>
    </recommendedName>
</protein>
<evidence type="ECO:0000259" key="2">
    <source>
        <dbReference type="Pfam" id="PF05729"/>
    </source>
</evidence>
<feature type="compositionally biased region" description="Polar residues" evidence="1">
    <location>
        <begin position="52"/>
        <end position="75"/>
    </location>
</feature>
<feature type="region of interest" description="Disordered" evidence="1">
    <location>
        <begin position="41"/>
        <end position="77"/>
    </location>
</feature>
<feature type="region of interest" description="Disordered" evidence="1">
    <location>
        <begin position="1"/>
        <end position="29"/>
    </location>
</feature>
<dbReference type="Pfam" id="PF23948">
    <property type="entry name" value="ARM_5"/>
    <property type="match status" value="1"/>
</dbReference>
<dbReference type="Pfam" id="PF05729">
    <property type="entry name" value="NACHT"/>
    <property type="match status" value="1"/>
</dbReference>
<feature type="non-terminal residue" evidence="4">
    <location>
        <position position="1030"/>
    </location>
</feature>
<evidence type="ECO:0000313" key="4">
    <source>
        <dbReference type="EMBL" id="KAG0259745.1"/>
    </source>
</evidence>
<evidence type="ECO:0000259" key="3">
    <source>
        <dbReference type="Pfam" id="PF23948"/>
    </source>
</evidence>
<feature type="compositionally biased region" description="Basic and acidic residues" evidence="1">
    <location>
        <begin position="1"/>
        <end position="20"/>
    </location>
</feature>
<sequence length="1030" mass="116682">MSNHTLDHLDPHAPDVEDSKNSPLQKKPKIHGFFSNLKSKIKSKGSSQSLSAQYYSPQTSKSSSGISQASNKSSSTPPPLRCLHVNIFLENVPAPVLKAELPRLHERITRTEQLLYCNILLQQSSLHPLSITTSDKGTEDSAEALLEPLLDKPQKGWWAEMKKEPVEQDYMRWLVTRMVEEFIEDSTKDATEIAEIVSLGAVLQMETYRKLLSSIIKEFGDARILNIQLLQGLVQLVQSASAEYLDSDDLVKILSILKIHLQDTHQQSTKHLYHLTLAVSQVLDIMADHKVRDIIRVVEHEPLSAVLSSLKGSSDPYLLYQACYAFQALQYVPNDETAPQAVWRHSGDVMDGLAKVSGVLKLDLNMVLDGLRSLQKAVLDVIDVAGSAYQGVCSLLESGRGVFDSLKEGLGTGHKRPWYAAVRAAFHLALAGQLKDLNQLIYKAPCRSDPLFQWGICQLLAEIATDTIWEVNTRQQAVCLLGHLYKNDDGWTRDESVRTWMLTIIDKLAANSDKVVSPIALVLQQELSAEESSRSQHPYPLTSRLSMPDSSPILVKVQRAPYVERELHLMKRQRLMKACQPIYIPPMAKANLEANDDDLFPLMGKVREFLASEQQVMLILGDSGSGKTFNKHLESELLQSYVSGGRIPLFIDLPSIEQPGEELIAKHLRTFQFSETQIQELERHRQFILICDGYDESQLKTNLHATNELNQKGRRNAKLIITCRTQYLGNDYSGRFVPREAGHYEPSLVNLFQEAVITPFSKGQIRCYVDQYVPLEPRTWSTQDYMDKLVAIPDLMDLATNPFLLSLSLEALPYVTMGKQDISTIKVSRIQLYDIFVHRWLDVNKRRLQCNTLSDFDRTTLDDLLDAGFISQGISYCTKLASTIFVKQHGNPIVQYIQLRDHSTWKAEFFGNDSQTRLLRDSTPLIRSIKQYQFLHKSMLEYFVSRAIYEPNKHCDSCGLDSYSSDGSPVSRRFNTDSVFSSTSLQNERLILEFLRQRISMSPGLEEQLRDILHQWGLEHYDDDSETPIA</sequence>
<organism evidence="4 5">
    <name type="scientific">Linnemannia exigua</name>
    <dbReference type="NCBI Taxonomy" id="604196"/>
    <lineage>
        <taxon>Eukaryota</taxon>
        <taxon>Fungi</taxon>
        <taxon>Fungi incertae sedis</taxon>
        <taxon>Mucoromycota</taxon>
        <taxon>Mortierellomycotina</taxon>
        <taxon>Mortierellomycetes</taxon>
        <taxon>Mortierellales</taxon>
        <taxon>Mortierellaceae</taxon>
        <taxon>Linnemannia</taxon>
    </lineage>
</organism>
<dbReference type="Proteomes" id="UP001194580">
    <property type="component" value="Unassembled WGS sequence"/>
</dbReference>
<dbReference type="Gene3D" id="3.40.50.300">
    <property type="entry name" value="P-loop containing nucleotide triphosphate hydrolases"/>
    <property type="match status" value="1"/>
</dbReference>
<keyword evidence="5" id="KW-1185">Reference proteome</keyword>
<feature type="domain" description="NACHT" evidence="2">
    <location>
        <begin position="616"/>
        <end position="773"/>
    </location>
</feature>
<dbReference type="EMBL" id="JAAAIL010002167">
    <property type="protein sequence ID" value="KAG0259745.1"/>
    <property type="molecule type" value="Genomic_DNA"/>
</dbReference>